<comment type="caution">
    <text evidence="2">The sequence shown here is derived from an EMBL/GenBank/DDBJ whole genome shotgun (WGS) entry which is preliminary data.</text>
</comment>
<dbReference type="EMBL" id="MU853341">
    <property type="protein sequence ID" value="KAK4112892.1"/>
    <property type="molecule type" value="Genomic_DNA"/>
</dbReference>
<reference evidence="2" key="2">
    <citation type="submission" date="2023-05" db="EMBL/GenBank/DDBJ databases">
        <authorList>
            <consortium name="Lawrence Berkeley National Laboratory"/>
            <person name="Steindorff A."/>
            <person name="Hensen N."/>
            <person name="Bonometti L."/>
            <person name="Westerberg I."/>
            <person name="Brannstrom I.O."/>
            <person name="Guillou S."/>
            <person name="Cros-Aarteil S."/>
            <person name="Calhoun S."/>
            <person name="Haridas S."/>
            <person name="Kuo A."/>
            <person name="Mondo S."/>
            <person name="Pangilinan J."/>
            <person name="Riley R."/>
            <person name="Labutti K."/>
            <person name="Andreopoulos B."/>
            <person name="Lipzen A."/>
            <person name="Chen C."/>
            <person name="Yanf M."/>
            <person name="Daum C."/>
            <person name="Ng V."/>
            <person name="Clum A."/>
            <person name="Ohm R."/>
            <person name="Martin F."/>
            <person name="Silar P."/>
            <person name="Natvig D."/>
            <person name="Lalanne C."/>
            <person name="Gautier V."/>
            <person name="Ament-Velasquez S.L."/>
            <person name="Kruys A."/>
            <person name="Hutchinson M.I."/>
            <person name="Powell A.J."/>
            <person name="Barry K."/>
            <person name="Miller A.N."/>
            <person name="Grigoriev I.V."/>
            <person name="Debuchy R."/>
            <person name="Gladieux P."/>
            <person name="Thoren M.H."/>
            <person name="Johannesson H."/>
        </authorList>
    </citation>
    <scope>NUCLEOTIDE SEQUENCE</scope>
    <source>
        <strain evidence="2">CBS 508.74</strain>
    </source>
</reference>
<name>A0AAN6TEE4_9PEZI</name>
<protein>
    <submittedName>
        <fullName evidence="2">Uncharacterized protein</fullName>
    </submittedName>
</protein>
<proteinExistence type="predicted"/>
<evidence type="ECO:0000313" key="3">
    <source>
        <dbReference type="Proteomes" id="UP001302812"/>
    </source>
</evidence>
<dbReference type="GeneID" id="89939257"/>
<organism evidence="2 3">
    <name type="scientific">Canariomyces notabilis</name>
    <dbReference type="NCBI Taxonomy" id="2074819"/>
    <lineage>
        <taxon>Eukaryota</taxon>
        <taxon>Fungi</taxon>
        <taxon>Dikarya</taxon>
        <taxon>Ascomycota</taxon>
        <taxon>Pezizomycotina</taxon>
        <taxon>Sordariomycetes</taxon>
        <taxon>Sordariomycetidae</taxon>
        <taxon>Sordariales</taxon>
        <taxon>Chaetomiaceae</taxon>
        <taxon>Canariomyces</taxon>
    </lineage>
</organism>
<dbReference type="AlphaFoldDB" id="A0AAN6TEE4"/>
<evidence type="ECO:0000313" key="2">
    <source>
        <dbReference type="EMBL" id="KAK4112892.1"/>
    </source>
</evidence>
<dbReference type="Proteomes" id="UP001302812">
    <property type="component" value="Unassembled WGS sequence"/>
</dbReference>
<feature type="region of interest" description="Disordered" evidence="1">
    <location>
        <begin position="24"/>
        <end position="73"/>
    </location>
</feature>
<gene>
    <name evidence="2" type="ORF">N656DRAFT_779109</name>
</gene>
<keyword evidence="3" id="KW-1185">Reference proteome</keyword>
<accession>A0AAN6TEE4</accession>
<reference evidence="2" key="1">
    <citation type="journal article" date="2023" name="Mol. Phylogenet. Evol.">
        <title>Genome-scale phylogeny and comparative genomics of the fungal order Sordariales.</title>
        <authorList>
            <person name="Hensen N."/>
            <person name="Bonometti L."/>
            <person name="Westerberg I."/>
            <person name="Brannstrom I.O."/>
            <person name="Guillou S."/>
            <person name="Cros-Aarteil S."/>
            <person name="Calhoun S."/>
            <person name="Haridas S."/>
            <person name="Kuo A."/>
            <person name="Mondo S."/>
            <person name="Pangilinan J."/>
            <person name="Riley R."/>
            <person name="LaButti K."/>
            <person name="Andreopoulos B."/>
            <person name="Lipzen A."/>
            <person name="Chen C."/>
            <person name="Yan M."/>
            <person name="Daum C."/>
            <person name="Ng V."/>
            <person name="Clum A."/>
            <person name="Steindorff A."/>
            <person name="Ohm R.A."/>
            <person name="Martin F."/>
            <person name="Silar P."/>
            <person name="Natvig D.O."/>
            <person name="Lalanne C."/>
            <person name="Gautier V."/>
            <person name="Ament-Velasquez S.L."/>
            <person name="Kruys A."/>
            <person name="Hutchinson M.I."/>
            <person name="Powell A.J."/>
            <person name="Barry K."/>
            <person name="Miller A.N."/>
            <person name="Grigoriev I.V."/>
            <person name="Debuchy R."/>
            <person name="Gladieux P."/>
            <person name="Hiltunen Thoren M."/>
            <person name="Johannesson H."/>
        </authorList>
    </citation>
    <scope>NUCLEOTIDE SEQUENCE</scope>
    <source>
        <strain evidence="2">CBS 508.74</strain>
    </source>
</reference>
<feature type="compositionally biased region" description="Polar residues" evidence="1">
    <location>
        <begin position="37"/>
        <end position="48"/>
    </location>
</feature>
<sequence length="73" mass="8044">MSTCRILFHRRSSSAVACCVTSANRHGLASPPPLPPSRTTESNMQNACHSRLTRRNPIRRASVLNNDSAVDRL</sequence>
<dbReference type="RefSeq" id="XP_064670462.1">
    <property type="nucleotide sequence ID" value="XM_064815132.1"/>
</dbReference>
<evidence type="ECO:0000256" key="1">
    <source>
        <dbReference type="SAM" id="MobiDB-lite"/>
    </source>
</evidence>
<feature type="compositionally biased region" description="Polar residues" evidence="1">
    <location>
        <begin position="63"/>
        <end position="73"/>
    </location>
</feature>